<gene>
    <name evidence="3" type="primary">LOC112292098</name>
    <name evidence="2" type="ORF">PHYPA_020067</name>
</gene>
<evidence type="ECO:0000256" key="1">
    <source>
        <dbReference type="SAM" id="Phobius"/>
    </source>
</evidence>
<keyword evidence="1" id="KW-1133">Transmembrane helix</keyword>
<feature type="transmembrane region" description="Helical" evidence="1">
    <location>
        <begin position="87"/>
        <end position="105"/>
    </location>
</feature>
<keyword evidence="1" id="KW-0812">Transmembrane</keyword>
<keyword evidence="1" id="KW-0472">Membrane</keyword>
<evidence type="ECO:0000313" key="3">
    <source>
        <dbReference type="EnsemblPlants" id="Pp3c15_22070V3.1"/>
    </source>
</evidence>
<dbReference type="EnsemblPlants" id="Pp3c15_22070V3.1">
    <property type="protein sequence ID" value="Pp3c15_22070V3.1"/>
    <property type="gene ID" value="Pp3c15_22070"/>
</dbReference>
<dbReference type="Proteomes" id="UP000006727">
    <property type="component" value="Chromosome 15"/>
</dbReference>
<dbReference type="RefSeq" id="XP_024396021.1">
    <property type="nucleotide sequence ID" value="XM_024540253.2"/>
</dbReference>
<feature type="transmembrane region" description="Helical" evidence="1">
    <location>
        <begin position="55"/>
        <end position="75"/>
    </location>
</feature>
<protein>
    <recommendedName>
        <fullName evidence="5">Early nodulin 93 ENOD93 protein</fullName>
    </recommendedName>
</protein>
<dbReference type="GeneID" id="112292098"/>
<reference evidence="3" key="3">
    <citation type="submission" date="2020-12" db="UniProtKB">
        <authorList>
            <consortium name="EnsemblPlants"/>
        </authorList>
    </citation>
    <scope>IDENTIFICATION</scope>
</reference>
<dbReference type="PaxDb" id="3218-PP1S271_78V6.1"/>
<reference evidence="2 4" key="2">
    <citation type="journal article" date="2018" name="Plant J.">
        <title>The Physcomitrella patens chromosome-scale assembly reveals moss genome structure and evolution.</title>
        <authorList>
            <person name="Lang D."/>
            <person name="Ullrich K.K."/>
            <person name="Murat F."/>
            <person name="Fuchs J."/>
            <person name="Jenkins J."/>
            <person name="Haas F.B."/>
            <person name="Piednoel M."/>
            <person name="Gundlach H."/>
            <person name="Van Bel M."/>
            <person name="Meyberg R."/>
            <person name="Vives C."/>
            <person name="Morata J."/>
            <person name="Symeonidi A."/>
            <person name="Hiss M."/>
            <person name="Muchero W."/>
            <person name="Kamisugi Y."/>
            <person name="Saleh O."/>
            <person name="Blanc G."/>
            <person name="Decker E.L."/>
            <person name="van Gessel N."/>
            <person name="Grimwood J."/>
            <person name="Hayes R.D."/>
            <person name="Graham S.W."/>
            <person name="Gunter L.E."/>
            <person name="McDaniel S.F."/>
            <person name="Hoernstein S.N.W."/>
            <person name="Larsson A."/>
            <person name="Li F.W."/>
            <person name="Perroud P.F."/>
            <person name="Phillips J."/>
            <person name="Ranjan P."/>
            <person name="Rokshar D.S."/>
            <person name="Rothfels C.J."/>
            <person name="Schneider L."/>
            <person name="Shu S."/>
            <person name="Stevenson D.W."/>
            <person name="Thummler F."/>
            <person name="Tillich M."/>
            <person name="Villarreal Aguilar J.C."/>
            <person name="Widiez T."/>
            <person name="Wong G.K."/>
            <person name="Wymore A."/>
            <person name="Zhang Y."/>
            <person name="Zimmer A.D."/>
            <person name="Quatrano R.S."/>
            <person name="Mayer K.F.X."/>
            <person name="Goodstein D."/>
            <person name="Casacuberta J.M."/>
            <person name="Vandepoele K."/>
            <person name="Reski R."/>
            <person name="Cuming A.C."/>
            <person name="Tuskan G.A."/>
            <person name="Maumus F."/>
            <person name="Salse J."/>
            <person name="Schmutz J."/>
            <person name="Rensing S.A."/>
        </authorList>
    </citation>
    <scope>NUCLEOTIDE SEQUENCE [LARGE SCALE GENOMIC DNA]</scope>
    <source>
        <strain evidence="3 4">cv. Gransden 2004</strain>
    </source>
</reference>
<dbReference type="OrthoDB" id="1937323at2759"/>
<evidence type="ECO:0000313" key="2">
    <source>
        <dbReference type="EMBL" id="PNR39787.1"/>
    </source>
</evidence>
<dbReference type="EMBL" id="ABEU02000015">
    <property type="protein sequence ID" value="PNR39787.1"/>
    <property type="molecule type" value="Genomic_DNA"/>
</dbReference>
<dbReference type="PANTHER" id="PTHR33605">
    <property type="entry name" value="EARLY NODULIN-93"/>
    <property type="match status" value="1"/>
</dbReference>
<dbReference type="OMA" id="TIHECSR"/>
<proteinExistence type="predicted"/>
<evidence type="ECO:0000313" key="4">
    <source>
        <dbReference type="Proteomes" id="UP000006727"/>
    </source>
</evidence>
<organism evidence="2">
    <name type="scientific">Physcomitrium patens</name>
    <name type="common">Spreading-leaved earth moss</name>
    <name type="synonym">Physcomitrella patens</name>
    <dbReference type="NCBI Taxonomy" id="3218"/>
    <lineage>
        <taxon>Eukaryota</taxon>
        <taxon>Viridiplantae</taxon>
        <taxon>Streptophyta</taxon>
        <taxon>Embryophyta</taxon>
        <taxon>Bryophyta</taxon>
        <taxon>Bryophytina</taxon>
        <taxon>Bryopsida</taxon>
        <taxon>Funariidae</taxon>
        <taxon>Funariales</taxon>
        <taxon>Funariaceae</taxon>
        <taxon>Physcomitrium</taxon>
    </lineage>
</organism>
<keyword evidence="4" id="KW-1185">Reference proteome</keyword>
<dbReference type="KEGG" id="ppp:112292098"/>
<dbReference type="AlphaFoldDB" id="A0A2K1JE24"/>
<dbReference type="STRING" id="3218.A0A2K1JE24"/>
<dbReference type="Gramene" id="Pp3c15_22070V3.1">
    <property type="protein sequence ID" value="Pp3c15_22070V3.1"/>
    <property type="gene ID" value="Pp3c15_22070"/>
</dbReference>
<name>A0A2K1JE24_PHYPA</name>
<sequence>MADDLQRWWRQKREGHLALQQNCVSCKGSFMIPSAVEDSERAARARHCTDEGAKAGFKAACIAFVASSIPTLTAVRMFPKVKASLNYTGQALIVSAASIASYFIVSDQTIHECSRKSSYAALEKRRSEVS</sequence>
<dbReference type="Pfam" id="PF03386">
    <property type="entry name" value="ENOD93"/>
    <property type="match status" value="1"/>
</dbReference>
<reference evidence="2 4" key="1">
    <citation type="journal article" date="2008" name="Science">
        <title>The Physcomitrella genome reveals evolutionary insights into the conquest of land by plants.</title>
        <authorList>
            <person name="Rensing S."/>
            <person name="Lang D."/>
            <person name="Zimmer A."/>
            <person name="Terry A."/>
            <person name="Salamov A."/>
            <person name="Shapiro H."/>
            <person name="Nishiyama T."/>
            <person name="Perroud P.-F."/>
            <person name="Lindquist E."/>
            <person name="Kamisugi Y."/>
            <person name="Tanahashi T."/>
            <person name="Sakakibara K."/>
            <person name="Fujita T."/>
            <person name="Oishi K."/>
            <person name="Shin-I T."/>
            <person name="Kuroki Y."/>
            <person name="Toyoda A."/>
            <person name="Suzuki Y."/>
            <person name="Hashimoto A."/>
            <person name="Yamaguchi K."/>
            <person name="Sugano A."/>
            <person name="Kohara Y."/>
            <person name="Fujiyama A."/>
            <person name="Anterola A."/>
            <person name="Aoki S."/>
            <person name="Ashton N."/>
            <person name="Barbazuk W.B."/>
            <person name="Barker E."/>
            <person name="Bennetzen J."/>
            <person name="Bezanilla M."/>
            <person name="Blankenship R."/>
            <person name="Cho S.H."/>
            <person name="Dutcher S."/>
            <person name="Estelle M."/>
            <person name="Fawcett J.A."/>
            <person name="Gundlach H."/>
            <person name="Hanada K."/>
            <person name="Heyl A."/>
            <person name="Hicks K.A."/>
            <person name="Hugh J."/>
            <person name="Lohr M."/>
            <person name="Mayer K."/>
            <person name="Melkozernov A."/>
            <person name="Murata T."/>
            <person name="Nelson D."/>
            <person name="Pils B."/>
            <person name="Prigge M."/>
            <person name="Reiss B."/>
            <person name="Renner T."/>
            <person name="Rombauts S."/>
            <person name="Rushton P."/>
            <person name="Sanderfoot A."/>
            <person name="Schween G."/>
            <person name="Shiu S.-H."/>
            <person name="Stueber K."/>
            <person name="Theodoulou F.L."/>
            <person name="Tu H."/>
            <person name="Van de Peer Y."/>
            <person name="Verrier P.J."/>
            <person name="Waters E."/>
            <person name="Wood A."/>
            <person name="Yang L."/>
            <person name="Cove D."/>
            <person name="Cuming A."/>
            <person name="Hasebe M."/>
            <person name="Lucas S."/>
            <person name="Mishler D.B."/>
            <person name="Reski R."/>
            <person name="Grigoriev I."/>
            <person name="Quatrano R.S."/>
            <person name="Boore J.L."/>
        </authorList>
    </citation>
    <scope>NUCLEOTIDE SEQUENCE [LARGE SCALE GENOMIC DNA]</scope>
    <source>
        <strain evidence="3 4">cv. Gransden 2004</strain>
    </source>
</reference>
<dbReference type="PANTHER" id="PTHR33605:SF3">
    <property type="entry name" value="EARLY NODULIN-LIKE PROTEIN"/>
    <property type="match status" value="1"/>
</dbReference>
<dbReference type="InterPro" id="IPR005050">
    <property type="entry name" value="Enod93"/>
</dbReference>
<accession>A0A2K1JE24</accession>
<evidence type="ECO:0008006" key="5">
    <source>
        <dbReference type="Google" id="ProtNLM"/>
    </source>
</evidence>